<proteinExistence type="predicted"/>
<accession>A0ABR8XVJ2</accession>
<keyword evidence="4" id="KW-1185">Reference proteome</keyword>
<evidence type="ECO:0000313" key="3">
    <source>
        <dbReference type="EMBL" id="MBD8035965.1"/>
    </source>
</evidence>
<dbReference type="RefSeq" id="WP_191698935.1">
    <property type="nucleotide sequence ID" value="NZ_JACSPZ010000002.1"/>
</dbReference>
<evidence type="ECO:0000256" key="2">
    <source>
        <dbReference type="SAM" id="Phobius"/>
    </source>
</evidence>
<sequence>MNNNKKNSDQSSDAQDIQIARLAFIGASIVTLGDLISTLAAGLALDALEKSKNGDSGPPPTQSKDMQKQLDYLINELRQIKKMM</sequence>
<name>A0ABR8XVJ2_9BACL</name>
<keyword evidence="2" id="KW-1133">Transmembrane helix</keyword>
<comment type="caution">
    <text evidence="3">The sequence shown here is derived from an EMBL/GenBank/DDBJ whole genome shotgun (WGS) entry which is preliminary data.</text>
</comment>
<dbReference type="Proteomes" id="UP000619101">
    <property type="component" value="Unassembled WGS sequence"/>
</dbReference>
<organism evidence="3 4">
    <name type="scientific">Solibacillus faecavium</name>
    <dbReference type="NCBI Taxonomy" id="2762221"/>
    <lineage>
        <taxon>Bacteria</taxon>
        <taxon>Bacillati</taxon>
        <taxon>Bacillota</taxon>
        <taxon>Bacilli</taxon>
        <taxon>Bacillales</taxon>
        <taxon>Caryophanaceae</taxon>
        <taxon>Solibacillus</taxon>
    </lineage>
</organism>
<evidence type="ECO:0000313" key="4">
    <source>
        <dbReference type="Proteomes" id="UP000619101"/>
    </source>
</evidence>
<dbReference type="EMBL" id="JACSPZ010000002">
    <property type="protein sequence ID" value="MBD8035965.1"/>
    <property type="molecule type" value="Genomic_DNA"/>
</dbReference>
<dbReference type="GO" id="GO:0003743">
    <property type="term" value="F:translation initiation factor activity"/>
    <property type="evidence" value="ECO:0007669"/>
    <property type="project" value="UniProtKB-KW"/>
</dbReference>
<evidence type="ECO:0000256" key="1">
    <source>
        <dbReference type="SAM" id="MobiDB-lite"/>
    </source>
</evidence>
<keyword evidence="3" id="KW-0648">Protein biosynthesis</keyword>
<protein>
    <submittedName>
        <fullName evidence="3">Translation initiation factor 2</fullName>
    </submittedName>
</protein>
<reference evidence="3 4" key="1">
    <citation type="submission" date="2020-08" db="EMBL/GenBank/DDBJ databases">
        <title>A Genomic Blueprint of the Chicken Gut Microbiome.</title>
        <authorList>
            <person name="Gilroy R."/>
            <person name="Ravi A."/>
            <person name="Getino M."/>
            <person name="Pursley I."/>
            <person name="Horton D.L."/>
            <person name="Alikhan N.-F."/>
            <person name="Baker D."/>
            <person name="Gharbi K."/>
            <person name="Hall N."/>
            <person name="Watson M."/>
            <person name="Adriaenssens E.M."/>
            <person name="Foster-Nyarko E."/>
            <person name="Jarju S."/>
            <person name="Secka A."/>
            <person name="Antonio M."/>
            <person name="Oren A."/>
            <person name="Chaudhuri R."/>
            <person name="La Ragione R.M."/>
            <person name="Hildebrand F."/>
            <person name="Pallen M.J."/>
        </authorList>
    </citation>
    <scope>NUCLEOTIDE SEQUENCE [LARGE SCALE GENOMIC DNA]</scope>
    <source>
        <strain evidence="3 4">A46</strain>
    </source>
</reference>
<keyword evidence="2" id="KW-0472">Membrane</keyword>
<gene>
    <name evidence="3" type="ORF">H9635_04375</name>
</gene>
<keyword evidence="2" id="KW-0812">Transmembrane</keyword>
<feature type="region of interest" description="Disordered" evidence="1">
    <location>
        <begin position="49"/>
        <end position="69"/>
    </location>
</feature>
<keyword evidence="3" id="KW-0396">Initiation factor</keyword>
<feature type="transmembrane region" description="Helical" evidence="2">
    <location>
        <begin position="20"/>
        <end position="45"/>
    </location>
</feature>